<feature type="coiled-coil region" evidence="6">
    <location>
        <begin position="124"/>
        <end position="182"/>
    </location>
</feature>
<dbReference type="EMBL" id="MCFF01000014">
    <property type="protein sequence ID" value="ORZ19254.1"/>
    <property type="molecule type" value="Genomic_DNA"/>
</dbReference>
<dbReference type="GO" id="GO:0097320">
    <property type="term" value="P:plasma membrane tubulation"/>
    <property type="evidence" value="ECO:0007669"/>
    <property type="project" value="TreeGrafter"/>
</dbReference>
<dbReference type="Gene3D" id="2.30.30.40">
    <property type="entry name" value="SH3 Domains"/>
    <property type="match status" value="1"/>
</dbReference>
<dbReference type="PRINTS" id="PR00452">
    <property type="entry name" value="SH3DOMAIN"/>
</dbReference>
<organism evidence="10 11">
    <name type="scientific">Lobosporangium transversale</name>
    <dbReference type="NCBI Taxonomy" id="64571"/>
    <lineage>
        <taxon>Eukaryota</taxon>
        <taxon>Fungi</taxon>
        <taxon>Fungi incertae sedis</taxon>
        <taxon>Mucoromycota</taxon>
        <taxon>Mortierellomycotina</taxon>
        <taxon>Mortierellomycetes</taxon>
        <taxon>Mortierellales</taxon>
        <taxon>Mortierellaceae</taxon>
        <taxon>Lobosporangium</taxon>
    </lineage>
</organism>
<feature type="compositionally biased region" description="Low complexity" evidence="7">
    <location>
        <begin position="529"/>
        <end position="546"/>
    </location>
</feature>
<evidence type="ECO:0000256" key="6">
    <source>
        <dbReference type="SAM" id="Coils"/>
    </source>
</evidence>
<evidence type="ECO:0000256" key="5">
    <source>
        <dbReference type="PROSITE-ProRule" id="PRU00192"/>
    </source>
</evidence>
<comment type="subcellular location">
    <subcellularLocation>
        <location evidence="1">Cytoplasm</location>
        <location evidence="1">Cytoskeleton</location>
    </subcellularLocation>
</comment>
<dbReference type="PANTHER" id="PTHR47174:SF3">
    <property type="entry name" value="BRIDGING INTEGRATOR 3"/>
    <property type="match status" value="1"/>
</dbReference>
<dbReference type="InterPro" id="IPR001452">
    <property type="entry name" value="SH3_domain"/>
</dbReference>
<dbReference type="InterPro" id="IPR027267">
    <property type="entry name" value="AH/BAR_dom_sf"/>
</dbReference>
<feature type="region of interest" description="Disordered" evidence="7">
    <location>
        <begin position="328"/>
        <end position="361"/>
    </location>
</feature>
<keyword evidence="4" id="KW-0206">Cytoskeleton</keyword>
<feature type="region of interest" description="Disordered" evidence="7">
    <location>
        <begin position="227"/>
        <end position="299"/>
    </location>
</feature>
<dbReference type="GO" id="GO:0051666">
    <property type="term" value="P:actin cortical patch localization"/>
    <property type="evidence" value="ECO:0007669"/>
    <property type="project" value="InterPro"/>
</dbReference>
<keyword evidence="11" id="KW-1185">Reference proteome</keyword>
<evidence type="ECO:0000256" key="1">
    <source>
        <dbReference type="ARBA" id="ARBA00004245"/>
    </source>
</evidence>
<feature type="compositionally biased region" description="Low complexity" evidence="7">
    <location>
        <begin position="271"/>
        <end position="299"/>
    </location>
</feature>
<dbReference type="InParanoid" id="A0A1Y2GQW9"/>
<feature type="region of interest" description="Disordered" evidence="7">
    <location>
        <begin position="440"/>
        <end position="589"/>
    </location>
</feature>
<dbReference type="InterPro" id="IPR004148">
    <property type="entry name" value="BAR_dom"/>
</dbReference>
<evidence type="ECO:0000256" key="7">
    <source>
        <dbReference type="SAM" id="MobiDB-lite"/>
    </source>
</evidence>
<dbReference type="OrthoDB" id="14167at2759"/>
<dbReference type="SMART" id="SM00721">
    <property type="entry name" value="BAR"/>
    <property type="match status" value="1"/>
</dbReference>
<feature type="domain" description="SH3" evidence="8">
    <location>
        <begin position="379"/>
        <end position="443"/>
    </location>
</feature>
<keyword evidence="6" id="KW-0175">Coiled coil</keyword>
<dbReference type="FunCoup" id="A0A1Y2GQW9">
    <property type="interactions" value="424"/>
</dbReference>
<dbReference type="PANTHER" id="PTHR47174">
    <property type="entry name" value="BRIDGING INTEGRATOR 3"/>
    <property type="match status" value="1"/>
</dbReference>
<dbReference type="SUPFAM" id="SSF50044">
    <property type="entry name" value="SH3-domain"/>
    <property type="match status" value="1"/>
</dbReference>
<dbReference type="FunFam" id="2.30.30.40:FF:000072">
    <property type="entry name" value="Unconventional Myosin IB"/>
    <property type="match status" value="1"/>
</dbReference>
<dbReference type="GO" id="GO:1990528">
    <property type="term" value="C:Rvs161p-Rvs167p complex"/>
    <property type="evidence" value="ECO:0007669"/>
    <property type="project" value="TreeGrafter"/>
</dbReference>
<keyword evidence="3" id="KW-0963">Cytoplasm</keyword>
<sequence>MIKNIGKFKQWTGEKMGKAQKTRMDDDFNALQAETEARRVALDKLDETSQAYLKVLSKQVEGEHKVKGLAIEMFGLSMYSKAQVIQEGSSYRDSLLAMAEAHQAIGSAQNDMIFHFKGSYLECLEKEQERMKEYQALQKKLQSRRLDYDAKLAKVQKAKKEKPEWEEEMQAAKAKYEDTRESMLTTMTSIIDAQDENVYGLKVYYDALLAFARKMVETLEAIPESTFTTSFSPSNGSHSDKITSPSSKRISRQISRETDEDHRSIYSDDQNSSGRSSTSSTSSRNYNNNNNNNTNNKRNSVSISTARHMPAPLDRAASVSDLRRQSTFNNQYQRGSSDLSRSTSFLSTNGTSKNNIPAFSKTNGIVSSTTAASPPRTTKPQKQVRALYNFEATGDGELSLQKGDIIRIIEEIDAGWWEGELVDTNGMRHEGMFPSNYVEEIVPSNDSRPGFGSGSNRRKSSLNSVSSILEPTTTRHYQDEEEAAYHERESPTGSYYEDPEPEPLIEQQHQQSSIPGFTKRAPPPPPARQPNSSATATTTTPLTSTAMAKATPRPVSTIMPHTKAAVGCRAAPPPPPASRRAPPLPVSTSTDTLRHSVILPQGPLTPSVLGGGGGGVSTPGMGYIPKDYFANQNVAATNDMGPCRECNCTEFNPNVFKRGSCNNCFHAH</sequence>
<evidence type="ECO:0000313" key="10">
    <source>
        <dbReference type="EMBL" id="ORZ19254.1"/>
    </source>
</evidence>
<dbReference type="RefSeq" id="XP_021882422.1">
    <property type="nucleotide sequence ID" value="XM_022028727.1"/>
</dbReference>
<dbReference type="STRING" id="64571.A0A1Y2GQW9"/>
<reference evidence="10 11" key="1">
    <citation type="submission" date="2016-07" db="EMBL/GenBank/DDBJ databases">
        <title>Pervasive Adenine N6-methylation of Active Genes in Fungi.</title>
        <authorList>
            <consortium name="DOE Joint Genome Institute"/>
            <person name="Mondo S.J."/>
            <person name="Dannebaum R.O."/>
            <person name="Kuo R.C."/>
            <person name="Labutti K."/>
            <person name="Haridas S."/>
            <person name="Kuo A."/>
            <person name="Salamov A."/>
            <person name="Ahrendt S.R."/>
            <person name="Lipzen A."/>
            <person name="Sullivan W."/>
            <person name="Andreopoulos W.B."/>
            <person name="Clum A."/>
            <person name="Lindquist E."/>
            <person name="Daum C."/>
            <person name="Ramamoorthy G.K."/>
            <person name="Gryganskyi A."/>
            <person name="Culley D."/>
            <person name="Magnuson J.K."/>
            <person name="James T.Y."/>
            <person name="O'Malley M.A."/>
            <person name="Stajich J.E."/>
            <person name="Spatafora J.W."/>
            <person name="Visel A."/>
            <person name="Grigoriev I.V."/>
        </authorList>
    </citation>
    <scope>NUCLEOTIDE SEQUENCE [LARGE SCALE GENOMIC DNA]</scope>
    <source>
        <strain evidence="10 11">NRRL 3116</strain>
    </source>
</reference>
<accession>A0A1Y2GQW9</accession>
<dbReference type="InterPro" id="IPR036028">
    <property type="entry name" value="SH3-like_dom_sf"/>
</dbReference>
<dbReference type="SMART" id="SM00326">
    <property type="entry name" value="SH3"/>
    <property type="match status" value="1"/>
</dbReference>
<evidence type="ECO:0008006" key="12">
    <source>
        <dbReference type="Google" id="ProtNLM"/>
    </source>
</evidence>
<feature type="compositionally biased region" description="Polar residues" evidence="7">
    <location>
        <begin position="461"/>
        <end position="475"/>
    </location>
</feature>
<dbReference type="Pfam" id="PF00018">
    <property type="entry name" value="SH3_1"/>
    <property type="match status" value="1"/>
</dbReference>
<dbReference type="AlphaFoldDB" id="A0A1Y2GQW9"/>
<evidence type="ECO:0000256" key="3">
    <source>
        <dbReference type="ARBA" id="ARBA00022490"/>
    </source>
</evidence>
<evidence type="ECO:0000313" key="11">
    <source>
        <dbReference type="Proteomes" id="UP000193648"/>
    </source>
</evidence>
<feature type="compositionally biased region" description="Polar residues" evidence="7">
    <location>
        <begin position="349"/>
        <end position="361"/>
    </location>
</feature>
<protein>
    <recommendedName>
        <fullName evidence="12">BAR domain-domain-containing protein</fullName>
    </recommendedName>
</protein>
<comment type="caution">
    <text evidence="10">The sequence shown here is derived from an EMBL/GenBank/DDBJ whole genome shotgun (WGS) entry which is preliminary data.</text>
</comment>
<evidence type="ECO:0000259" key="9">
    <source>
        <dbReference type="PROSITE" id="PS51021"/>
    </source>
</evidence>
<keyword evidence="2 5" id="KW-0728">SH3 domain</keyword>
<dbReference type="Pfam" id="PF03114">
    <property type="entry name" value="BAR"/>
    <property type="match status" value="1"/>
</dbReference>
<evidence type="ECO:0000259" key="8">
    <source>
        <dbReference type="PROSITE" id="PS50002"/>
    </source>
</evidence>
<evidence type="ECO:0000256" key="2">
    <source>
        <dbReference type="ARBA" id="ARBA00022443"/>
    </source>
</evidence>
<name>A0A1Y2GQW9_9FUNG</name>
<dbReference type="GO" id="GO:0031097">
    <property type="term" value="C:medial cortex"/>
    <property type="evidence" value="ECO:0007669"/>
    <property type="project" value="TreeGrafter"/>
</dbReference>
<proteinExistence type="predicted"/>
<feature type="domain" description="BAR" evidence="9">
    <location>
        <begin position="13"/>
        <end position="235"/>
    </location>
</feature>
<dbReference type="PROSITE" id="PS51021">
    <property type="entry name" value="BAR"/>
    <property type="match status" value="1"/>
</dbReference>
<dbReference type="GeneID" id="33570570"/>
<feature type="compositionally biased region" description="Pro residues" evidence="7">
    <location>
        <begin position="571"/>
        <end position="585"/>
    </location>
</feature>
<dbReference type="SUPFAM" id="SSF103657">
    <property type="entry name" value="BAR/IMD domain-like"/>
    <property type="match status" value="1"/>
</dbReference>
<dbReference type="GO" id="GO:0015629">
    <property type="term" value="C:actin cytoskeleton"/>
    <property type="evidence" value="ECO:0007669"/>
    <property type="project" value="TreeGrafter"/>
</dbReference>
<dbReference type="GO" id="GO:0006897">
    <property type="term" value="P:endocytosis"/>
    <property type="evidence" value="ECO:0007669"/>
    <property type="project" value="InterPro"/>
</dbReference>
<feature type="compositionally biased region" description="Low complexity" evidence="7">
    <location>
        <begin position="336"/>
        <end position="348"/>
    </location>
</feature>
<gene>
    <name evidence="10" type="ORF">BCR41DRAFT_395386</name>
</gene>
<dbReference type="Gene3D" id="1.20.1270.60">
    <property type="entry name" value="Arfaptin homology (AH) domain/BAR domain"/>
    <property type="match status" value="1"/>
</dbReference>
<feature type="compositionally biased region" description="Polar residues" evidence="7">
    <location>
        <begin position="233"/>
        <end position="248"/>
    </location>
</feature>
<dbReference type="GO" id="GO:0043332">
    <property type="term" value="C:mating projection tip"/>
    <property type="evidence" value="ECO:0007669"/>
    <property type="project" value="TreeGrafter"/>
</dbReference>
<dbReference type="InterPro" id="IPR046982">
    <property type="entry name" value="BIN3/RVS161-like"/>
</dbReference>
<feature type="compositionally biased region" description="Basic and acidic residues" evidence="7">
    <location>
        <begin position="254"/>
        <end position="266"/>
    </location>
</feature>
<dbReference type="GO" id="GO:0008289">
    <property type="term" value="F:lipid binding"/>
    <property type="evidence" value="ECO:0007669"/>
    <property type="project" value="TreeGrafter"/>
</dbReference>
<dbReference type="Proteomes" id="UP000193648">
    <property type="component" value="Unassembled WGS sequence"/>
</dbReference>
<dbReference type="PROSITE" id="PS50002">
    <property type="entry name" value="SH3"/>
    <property type="match status" value="1"/>
</dbReference>
<evidence type="ECO:0000256" key="4">
    <source>
        <dbReference type="ARBA" id="ARBA00023212"/>
    </source>
</evidence>